<proteinExistence type="predicted"/>
<protein>
    <submittedName>
        <fullName evidence="1">Uncharacterized protein</fullName>
    </submittedName>
</protein>
<gene>
    <name evidence="1" type="ORF">K443DRAFT_574942</name>
</gene>
<dbReference type="AlphaFoldDB" id="A0A0C9WRN6"/>
<dbReference type="Proteomes" id="UP000054477">
    <property type="component" value="Unassembled WGS sequence"/>
</dbReference>
<keyword evidence="2" id="KW-1185">Reference proteome</keyword>
<name>A0A0C9WRN6_9AGAR</name>
<reference evidence="1 2" key="1">
    <citation type="submission" date="2014-04" db="EMBL/GenBank/DDBJ databases">
        <authorList>
            <consortium name="DOE Joint Genome Institute"/>
            <person name="Kuo A."/>
            <person name="Kohler A."/>
            <person name="Nagy L.G."/>
            <person name="Floudas D."/>
            <person name="Copeland A."/>
            <person name="Barry K.W."/>
            <person name="Cichocki N."/>
            <person name="Veneault-Fourrey C."/>
            <person name="LaButti K."/>
            <person name="Lindquist E.A."/>
            <person name="Lipzen A."/>
            <person name="Lundell T."/>
            <person name="Morin E."/>
            <person name="Murat C."/>
            <person name="Sun H."/>
            <person name="Tunlid A."/>
            <person name="Henrissat B."/>
            <person name="Grigoriev I.V."/>
            <person name="Hibbett D.S."/>
            <person name="Martin F."/>
            <person name="Nordberg H.P."/>
            <person name="Cantor M.N."/>
            <person name="Hua S.X."/>
        </authorList>
    </citation>
    <scope>NUCLEOTIDE SEQUENCE [LARGE SCALE GENOMIC DNA]</scope>
    <source>
        <strain evidence="1 2">LaAM-08-1</strain>
    </source>
</reference>
<evidence type="ECO:0000313" key="1">
    <source>
        <dbReference type="EMBL" id="KIK01305.1"/>
    </source>
</evidence>
<dbReference type="EMBL" id="KN838609">
    <property type="protein sequence ID" value="KIK01305.1"/>
    <property type="molecule type" value="Genomic_DNA"/>
</dbReference>
<sequence>MLVPLVRWKYEYDAHRYFPAVGPFRRDVSFSPNIFLALNHHKLIDLSAFCTAHTLVCCCCRYVPSGSTPRIKGTASYDNLHSTFPQHSRSLRAHGICYYHTDGRAAVEFWFHGPHDLANDTHKNNQT</sequence>
<reference evidence="2" key="2">
    <citation type="submission" date="2015-01" db="EMBL/GenBank/DDBJ databases">
        <title>Evolutionary Origins and Diversification of the Mycorrhizal Mutualists.</title>
        <authorList>
            <consortium name="DOE Joint Genome Institute"/>
            <consortium name="Mycorrhizal Genomics Consortium"/>
            <person name="Kohler A."/>
            <person name="Kuo A."/>
            <person name="Nagy L.G."/>
            <person name="Floudas D."/>
            <person name="Copeland A."/>
            <person name="Barry K.W."/>
            <person name="Cichocki N."/>
            <person name="Veneault-Fourrey C."/>
            <person name="LaButti K."/>
            <person name="Lindquist E.A."/>
            <person name="Lipzen A."/>
            <person name="Lundell T."/>
            <person name="Morin E."/>
            <person name="Murat C."/>
            <person name="Riley R."/>
            <person name="Ohm R."/>
            <person name="Sun H."/>
            <person name="Tunlid A."/>
            <person name="Henrissat B."/>
            <person name="Grigoriev I.V."/>
            <person name="Hibbett D.S."/>
            <person name="Martin F."/>
        </authorList>
    </citation>
    <scope>NUCLEOTIDE SEQUENCE [LARGE SCALE GENOMIC DNA]</scope>
    <source>
        <strain evidence="2">LaAM-08-1</strain>
    </source>
</reference>
<organism evidence="1 2">
    <name type="scientific">Laccaria amethystina LaAM-08-1</name>
    <dbReference type="NCBI Taxonomy" id="1095629"/>
    <lineage>
        <taxon>Eukaryota</taxon>
        <taxon>Fungi</taxon>
        <taxon>Dikarya</taxon>
        <taxon>Basidiomycota</taxon>
        <taxon>Agaricomycotina</taxon>
        <taxon>Agaricomycetes</taxon>
        <taxon>Agaricomycetidae</taxon>
        <taxon>Agaricales</taxon>
        <taxon>Agaricineae</taxon>
        <taxon>Hydnangiaceae</taxon>
        <taxon>Laccaria</taxon>
    </lineage>
</organism>
<dbReference type="HOGENOM" id="CLU_1970914_0_0_1"/>
<accession>A0A0C9WRN6</accession>
<evidence type="ECO:0000313" key="2">
    <source>
        <dbReference type="Proteomes" id="UP000054477"/>
    </source>
</evidence>